<gene>
    <name evidence="2" type="ORF">C0Q70_16798</name>
</gene>
<feature type="region of interest" description="Disordered" evidence="1">
    <location>
        <begin position="50"/>
        <end position="108"/>
    </location>
</feature>
<dbReference type="AlphaFoldDB" id="A0A2T7NQU7"/>
<keyword evidence="3" id="KW-1185">Reference proteome</keyword>
<evidence type="ECO:0000313" key="2">
    <source>
        <dbReference type="EMBL" id="PVD23526.1"/>
    </source>
</evidence>
<dbReference type="EMBL" id="PZQS01000010">
    <property type="protein sequence ID" value="PVD23526.1"/>
    <property type="molecule type" value="Genomic_DNA"/>
</dbReference>
<comment type="caution">
    <text evidence="2">The sequence shown here is derived from an EMBL/GenBank/DDBJ whole genome shotgun (WGS) entry which is preliminary data.</text>
</comment>
<name>A0A2T7NQU7_POMCA</name>
<dbReference type="Proteomes" id="UP000245119">
    <property type="component" value="Linkage Group LG10"/>
</dbReference>
<proteinExistence type="predicted"/>
<dbReference type="OrthoDB" id="6158493at2759"/>
<protein>
    <submittedName>
        <fullName evidence="2">Uncharacterized protein</fullName>
    </submittedName>
</protein>
<sequence>MAVEFLTKAGEEIELTQISPLDSKDSNLAHIHHFAKEVRSAQVQSEAHVTAFTAGSSSRPASRTSSAASRPMTSSKTRSRSLERAGTSRRKSYGWPQRGAPRKSTGREVTALYDGDVCGEEYDDDDDIDLTSLRDLMGTVREAAREIREIVEPMKNARDEHVLTRRRGGSDKEKKRRHRKGHRGDPEERRGAGQRHQVQAEVHVISEISGRVIPPLPPPSPLPSFGTATRLGFSPSNPTCPFHHPPPSAFLHVENEELSQTWPRRGRSKSRDRLLSGEELHPFARSVGNTPVTIPKQNYMSEVRKSPPPMIPPAAARAERQILERCTGACHRPEAWTLWWPPSTPVSACPRASHRRVSGAHGRSCSRALEHYSTVTAMSAPHHRLHSRHRAV</sequence>
<accession>A0A2T7NQU7</accession>
<organism evidence="2 3">
    <name type="scientific">Pomacea canaliculata</name>
    <name type="common">Golden apple snail</name>
    <dbReference type="NCBI Taxonomy" id="400727"/>
    <lineage>
        <taxon>Eukaryota</taxon>
        <taxon>Metazoa</taxon>
        <taxon>Spiralia</taxon>
        <taxon>Lophotrochozoa</taxon>
        <taxon>Mollusca</taxon>
        <taxon>Gastropoda</taxon>
        <taxon>Caenogastropoda</taxon>
        <taxon>Architaenioglossa</taxon>
        <taxon>Ampullarioidea</taxon>
        <taxon>Ampullariidae</taxon>
        <taxon>Pomacea</taxon>
    </lineage>
</organism>
<feature type="region of interest" description="Disordered" evidence="1">
    <location>
        <begin position="156"/>
        <end position="198"/>
    </location>
</feature>
<reference evidence="2 3" key="1">
    <citation type="submission" date="2018-04" db="EMBL/GenBank/DDBJ databases">
        <title>The genome of golden apple snail Pomacea canaliculata provides insight into stress tolerance and invasive adaptation.</title>
        <authorList>
            <person name="Liu C."/>
            <person name="Liu B."/>
            <person name="Ren Y."/>
            <person name="Zhang Y."/>
            <person name="Wang H."/>
            <person name="Li S."/>
            <person name="Jiang F."/>
            <person name="Yin L."/>
            <person name="Zhang G."/>
            <person name="Qian W."/>
            <person name="Fan W."/>
        </authorList>
    </citation>
    <scope>NUCLEOTIDE SEQUENCE [LARGE SCALE GENOMIC DNA]</scope>
    <source>
        <strain evidence="2">SZHN2017</strain>
        <tissue evidence="2">Muscle</tissue>
    </source>
</reference>
<evidence type="ECO:0000313" key="3">
    <source>
        <dbReference type="Proteomes" id="UP000245119"/>
    </source>
</evidence>
<feature type="compositionally biased region" description="Basic and acidic residues" evidence="1">
    <location>
        <begin position="156"/>
        <end position="173"/>
    </location>
</feature>
<evidence type="ECO:0000256" key="1">
    <source>
        <dbReference type="SAM" id="MobiDB-lite"/>
    </source>
</evidence>
<feature type="compositionally biased region" description="Low complexity" evidence="1">
    <location>
        <begin position="56"/>
        <end position="75"/>
    </location>
</feature>